<organism evidence="3 4">
    <name type="scientific">Novosphingobium aquae</name>
    <dbReference type="NCBI Taxonomy" id="3133435"/>
    <lineage>
        <taxon>Bacteria</taxon>
        <taxon>Pseudomonadati</taxon>
        <taxon>Pseudomonadota</taxon>
        <taxon>Alphaproteobacteria</taxon>
        <taxon>Sphingomonadales</taxon>
        <taxon>Sphingomonadaceae</taxon>
        <taxon>Novosphingobium</taxon>
    </lineage>
</organism>
<name>A0ABU8S910_9SPHN</name>
<dbReference type="PROSITE" id="PS00166">
    <property type="entry name" value="ENOYL_COA_HYDRATASE"/>
    <property type="match status" value="1"/>
</dbReference>
<reference evidence="3 4" key="1">
    <citation type="submission" date="2024-03" db="EMBL/GenBank/DDBJ databases">
        <authorList>
            <person name="Jo J.-H."/>
        </authorList>
    </citation>
    <scope>NUCLEOTIDE SEQUENCE [LARGE SCALE GENOMIC DNA]</scope>
    <source>
        <strain evidence="3 4">AS3R-12</strain>
    </source>
</reference>
<dbReference type="InterPro" id="IPR018376">
    <property type="entry name" value="Enoyl-CoA_hyd/isom_CS"/>
</dbReference>
<keyword evidence="4" id="KW-1185">Reference proteome</keyword>
<dbReference type="EMBL" id="JBBHJY010000005">
    <property type="protein sequence ID" value="MEJ6010425.1"/>
    <property type="molecule type" value="Genomic_DNA"/>
</dbReference>
<dbReference type="InterPro" id="IPR001753">
    <property type="entry name" value="Enoyl-CoA_hydra/iso"/>
</dbReference>
<evidence type="ECO:0000313" key="4">
    <source>
        <dbReference type="Proteomes" id="UP001379235"/>
    </source>
</evidence>
<evidence type="ECO:0000313" key="3">
    <source>
        <dbReference type="EMBL" id="MEJ6010425.1"/>
    </source>
</evidence>
<dbReference type="Gene3D" id="3.90.226.10">
    <property type="entry name" value="2-enoyl-CoA Hydratase, Chain A, domain 1"/>
    <property type="match status" value="1"/>
</dbReference>
<dbReference type="SUPFAM" id="SSF52096">
    <property type="entry name" value="ClpP/crotonase"/>
    <property type="match status" value="1"/>
</dbReference>
<dbReference type="InterPro" id="IPR029045">
    <property type="entry name" value="ClpP/crotonase-like_dom_sf"/>
</dbReference>
<dbReference type="Proteomes" id="UP001379235">
    <property type="component" value="Unassembled WGS sequence"/>
</dbReference>
<evidence type="ECO:0000256" key="1">
    <source>
        <dbReference type="ARBA" id="ARBA00005254"/>
    </source>
</evidence>
<evidence type="ECO:0000256" key="2">
    <source>
        <dbReference type="RuleBase" id="RU003707"/>
    </source>
</evidence>
<comment type="similarity">
    <text evidence="1 2">Belongs to the enoyl-CoA hydratase/isomerase family.</text>
</comment>
<dbReference type="Pfam" id="PF00378">
    <property type="entry name" value="ECH_1"/>
    <property type="match status" value="1"/>
</dbReference>
<comment type="caution">
    <text evidence="3">The sequence shown here is derived from an EMBL/GenBank/DDBJ whole genome shotgun (WGS) entry which is preliminary data.</text>
</comment>
<dbReference type="RefSeq" id="WP_339967065.1">
    <property type="nucleotide sequence ID" value="NZ_JBBHJY010000005.1"/>
</dbReference>
<accession>A0ABU8S910</accession>
<proteinExistence type="inferred from homology"/>
<sequence length="255" mass="27014">MSNFEGLISVAFDSHVALVELQHPPHNFVNATVLGHLADCFEELDSNPEVRCLVLAAQGKVFCAGADFSNDEGSGNTARRFYASAARIFATRKPIVAAVQGAAIGAGLGLALVADFRIAAPEARFAANFVKLGIHPGFGLTHTLPRLIGQQCASLLLYTGRRIGGAEAVRIGLADSLAEGGQLRQTAIALAHEIAENAPLAVMATRSTIRKGLVEAVIAQTAHEASEQERLFLTDDYAEGLRAVSERRPGNFNGR</sequence>
<protein>
    <submittedName>
        <fullName evidence="3">Enoyl-CoA hydratase/isomerase family protein</fullName>
    </submittedName>
</protein>
<dbReference type="PANTHER" id="PTHR11941">
    <property type="entry name" value="ENOYL-COA HYDRATASE-RELATED"/>
    <property type="match status" value="1"/>
</dbReference>
<dbReference type="CDD" id="cd06558">
    <property type="entry name" value="crotonase-like"/>
    <property type="match status" value="1"/>
</dbReference>
<dbReference type="PANTHER" id="PTHR11941:SF54">
    <property type="entry name" value="ENOYL-COA HYDRATASE, MITOCHONDRIAL"/>
    <property type="match status" value="1"/>
</dbReference>
<gene>
    <name evidence="3" type="ORF">WG900_10885</name>
</gene>